<dbReference type="RefSeq" id="WP_379599382.1">
    <property type="nucleotide sequence ID" value="NZ_JBHUDE010000164.1"/>
</dbReference>
<evidence type="ECO:0000256" key="4">
    <source>
        <dbReference type="HAMAP-Rule" id="MF_02217"/>
    </source>
</evidence>
<name>A0ABW4HXE6_9BACI</name>
<protein>
    <recommendedName>
        <fullName evidence="4">tRNA 5-hydroxyuridine methyltransferase</fullName>
        <ecNumber evidence="4">2.1.1.-</ecNumber>
    </recommendedName>
    <alternativeName>
        <fullName evidence="4">ho5U methyltransferase</fullName>
    </alternativeName>
</protein>
<dbReference type="GO" id="GO:0008168">
    <property type="term" value="F:methyltransferase activity"/>
    <property type="evidence" value="ECO:0007669"/>
    <property type="project" value="UniProtKB-KW"/>
</dbReference>
<feature type="binding site" evidence="4">
    <location>
        <position position="132"/>
    </location>
    <ligand>
        <name>S-adenosyl-L-methionine</name>
        <dbReference type="ChEBI" id="CHEBI:59789"/>
    </ligand>
</feature>
<evidence type="ECO:0000313" key="6">
    <source>
        <dbReference type="Proteomes" id="UP001597221"/>
    </source>
</evidence>
<feature type="binding site" evidence="4">
    <location>
        <position position="132"/>
    </location>
    <ligand>
        <name>Mg(2+)</name>
        <dbReference type="ChEBI" id="CHEBI:18420"/>
    </ligand>
</feature>
<comment type="function">
    <text evidence="4">Catalyzes the methylation of 5-hydroxyuridine (ho5U) to form 5-methoxyuridine (mo5U) at position 34 in tRNAs.</text>
</comment>
<feature type="binding site" evidence="4">
    <location>
        <position position="158"/>
    </location>
    <ligand>
        <name>Mg(2+)</name>
        <dbReference type="ChEBI" id="CHEBI:18420"/>
    </ligand>
</feature>
<keyword evidence="4" id="KW-0479">Metal-binding</keyword>
<organism evidence="5 6">
    <name type="scientific">Oceanobacillus luteolus</name>
    <dbReference type="NCBI Taxonomy" id="1274358"/>
    <lineage>
        <taxon>Bacteria</taxon>
        <taxon>Bacillati</taxon>
        <taxon>Bacillota</taxon>
        <taxon>Bacilli</taxon>
        <taxon>Bacillales</taxon>
        <taxon>Bacillaceae</taxon>
        <taxon>Oceanobacillus</taxon>
    </lineage>
</organism>
<feature type="binding site" evidence="4">
    <location>
        <position position="159"/>
    </location>
    <ligand>
        <name>Mg(2+)</name>
        <dbReference type="ChEBI" id="CHEBI:18420"/>
    </ligand>
</feature>
<dbReference type="CDD" id="cd02440">
    <property type="entry name" value="AdoMet_MTases"/>
    <property type="match status" value="1"/>
</dbReference>
<keyword evidence="4" id="KW-0460">Magnesium</keyword>
<feature type="binding site" evidence="4">
    <location>
        <position position="66"/>
    </location>
    <ligand>
        <name>S-adenosyl-L-methionine</name>
        <dbReference type="ChEBI" id="CHEBI:59789"/>
    </ligand>
</feature>
<dbReference type="SUPFAM" id="SSF53335">
    <property type="entry name" value="S-adenosyl-L-methionine-dependent methyltransferases"/>
    <property type="match status" value="1"/>
</dbReference>
<proteinExistence type="inferred from homology"/>
<dbReference type="EMBL" id="JBHUDE010000164">
    <property type="protein sequence ID" value="MFD1609847.1"/>
    <property type="molecule type" value="Genomic_DNA"/>
</dbReference>
<reference evidence="6" key="1">
    <citation type="journal article" date="2019" name="Int. J. Syst. Evol. Microbiol.">
        <title>The Global Catalogue of Microorganisms (GCM) 10K type strain sequencing project: providing services to taxonomists for standard genome sequencing and annotation.</title>
        <authorList>
            <consortium name="The Broad Institute Genomics Platform"/>
            <consortium name="The Broad Institute Genome Sequencing Center for Infectious Disease"/>
            <person name="Wu L."/>
            <person name="Ma J."/>
        </authorList>
    </citation>
    <scope>NUCLEOTIDE SEQUENCE [LARGE SCALE GENOMIC DNA]</scope>
    <source>
        <strain evidence="6">CGMCC 1.12376</strain>
    </source>
</reference>
<dbReference type="EC" id="2.1.1.-" evidence="4"/>
<feature type="binding site" evidence="4">
    <location>
        <position position="36"/>
    </location>
    <ligand>
        <name>S-adenosyl-L-methionine</name>
        <dbReference type="ChEBI" id="CHEBI:59789"/>
    </ligand>
</feature>
<dbReference type="Gene3D" id="3.40.50.150">
    <property type="entry name" value="Vaccinia Virus protein VP39"/>
    <property type="match status" value="1"/>
</dbReference>
<dbReference type="PANTHER" id="PTHR10509:SF14">
    <property type="entry name" value="CAFFEOYL-COA O-METHYLTRANSFERASE 3-RELATED"/>
    <property type="match status" value="1"/>
</dbReference>
<comment type="caution">
    <text evidence="5">The sequence shown here is derived from an EMBL/GenBank/DDBJ whole genome shotgun (WGS) entry which is preliminary data.</text>
</comment>
<keyword evidence="1 4" id="KW-0489">Methyltransferase</keyword>
<evidence type="ECO:0000313" key="5">
    <source>
        <dbReference type="EMBL" id="MFD1609847.1"/>
    </source>
</evidence>
<feature type="binding site" evidence="4">
    <location>
        <position position="83"/>
    </location>
    <ligand>
        <name>S-adenosyl-L-methionine</name>
        <dbReference type="ChEBI" id="CHEBI:59789"/>
    </ligand>
</feature>
<evidence type="ECO:0000256" key="1">
    <source>
        <dbReference type="ARBA" id="ARBA00022603"/>
    </source>
</evidence>
<dbReference type="HAMAP" id="MF_02217">
    <property type="entry name" value="TrmR_methyltr"/>
    <property type="match status" value="1"/>
</dbReference>
<keyword evidence="3 4" id="KW-0949">S-adenosyl-L-methionine</keyword>
<dbReference type="PROSITE" id="PS51682">
    <property type="entry name" value="SAM_OMT_I"/>
    <property type="match status" value="1"/>
</dbReference>
<dbReference type="PANTHER" id="PTHR10509">
    <property type="entry name" value="O-METHYLTRANSFERASE-RELATED"/>
    <property type="match status" value="1"/>
</dbReference>
<dbReference type="Pfam" id="PF01596">
    <property type="entry name" value="Methyltransf_3"/>
    <property type="match status" value="1"/>
</dbReference>
<accession>A0ABW4HXE6</accession>
<keyword evidence="4" id="KW-0819">tRNA processing</keyword>
<evidence type="ECO:0000256" key="2">
    <source>
        <dbReference type="ARBA" id="ARBA00022679"/>
    </source>
</evidence>
<gene>
    <name evidence="4" type="primary">trmR</name>
    <name evidence="5" type="ORF">ACFSBH_19700</name>
</gene>
<dbReference type="InterPro" id="IPR002935">
    <property type="entry name" value="SAM_O-MeTrfase"/>
</dbReference>
<keyword evidence="6" id="KW-1185">Reference proteome</keyword>
<dbReference type="InterPro" id="IPR050362">
    <property type="entry name" value="Cation-dep_OMT"/>
</dbReference>
<dbReference type="InterPro" id="IPR043675">
    <property type="entry name" value="TrmR_methyltr"/>
</dbReference>
<comment type="catalytic activity">
    <reaction evidence="4">
        <text>5-hydroxyuridine(34) in tRNA + S-adenosyl-L-methionine = 5-methoxyuridine(34) in tRNA + S-adenosyl-L-homocysteine + H(+)</text>
        <dbReference type="Rhea" id="RHEA:60524"/>
        <dbReference type="Rhea" id="RHEA-COMP:13381"/>
        <dbReference type="Rhea" id="RHEA-COMP:15591"/>
        <dbReference type="ChEBI" id="CHEBI:15378"/>
        <dbReference type="ChEBI" id="CHEBI:57856"/>
        <dbReference type="ChEBI" id="CHEBI:59789"/>
        <dbReference type="ChEBI" id="CHEBI:136877"/>
        <dbReference type="ChEBI" id="CHEBI:143860"/>
    </reaction>
</comment>
<evidence type="ECO:0000256" key="3">
    <source>
        <dbReference type="ARBA" id="ARBA00022691"/>
    </source>
</evidence>
<comment type="subunit">
    <text evidence="4">Homodimer.</text>
</comment>
<dbReference type="InterPro" id="IPR029063">
    <property type="entry name" value="SAM-dependent_MTases_sf"/>
</dbReference>
<sequence>MINDSIHTYLQELVSPKPDWVMTLEEHADKNNVPIMESVAIDFMLNQIKIHQPKQILEVGTAIGYSALRMLEASPNSEIITIEKDEQRYKEAIETISKQNKDNKIIVHLGDALDVMQKLQEADKKFDFIFIDAAKGKYRDFFDIAHQLLNKGGWIVTDNVLFRGYVANPEAAPKRYKNMVKKISEYNQLLSTHPDYITSILPIGDGVMLSYKID</sequence>
<comment type="similarity">
    <text evidence="4">Belongs to the class I-like SAM-binding methyltransferase superfamily. Cation-dependent O-methyltransferase family.</text>
</comment>
<dbReference type="GO" id="GO:0032259">
    <property type="term" value="P:methylation"/>
    <property type="evidence" value="ECO:0007669"/>
    <property type="project" value="UniProtKB-KW"/>
</dbReference>
<feature type="binding site" evidence="4">
    <location>
        <begin position="111"/>
        <end position="112"/>
    </location>
    <ligand>
        <name>S-adenosyl-L-methionine</name>
        <dbReference type="ChEBI" id="CHEBI:59789"/>
    </ligand>
</feature>
<dbReference type="Proteomes" id="UP001597221">
    <property type="component" value="Unassembled WGS sequence"/>
</dbReference>
<keyword evidence="2 4" id="KW-0808">Transferase</keyword>